<accession>A0A7I8KJJ8</accession>
<evidence type="ECO:0000256" key="4">
    <source>
        <dbReference type="ARBA" id="ARBA00022833"/>
    </source>
</evidence>
<dbReference type="SMART" id="SM00249">
    <property type="entry name" value="PHD"/>
    <property type="match status" value="3"/>
</dbReference>
<dbReference type="EMBL" id="LR746269">
    <property type="protein sequence ID" value="CAA7397943.1"/>
    <property type="molecule type" value="Genomic_DNA"/>
</dbReference>
<sequence length="1247" mass="140244">MTKEKHMPGVVTEYHFVDEKDEPVCFSLLPVQWSEDEIVDVQNEKVFLQGKTDDGLQKIYKQVVAWKVEILGNGPQVKVLSKDKTWLKIQKPRNAYQDTIRNILITLECLFYLKRNPSSSDKSLWGHVRKALSQFEVRACKDDLIIHQTLIQSIVERDDTLSNAKVLPKLLRHLSKKRSTNLKYTRQSSNGDLKDDQKTQKFNLGGDGGSSKDGSDDDDNSANDDGDEFGEDVGCLDHVCAICDNGGELLCCEGECRRSFHATKGAGIDSHCKTLGYTRAQVHAIQKFFCPNCLHKRHQCFACGQLGNSDKQAEPEVFRCISASCGHFYHPGCVAKLLHPENEGEGAVLEAKIAAGESFLCPAHKCRVCKQFENKEVKELQFAMCRRCPKSYHRKCLPRRISFEDPDCEETEQRAWDDLIPNRILIYCLKHKIDKEIGTPVRNHMIFPGIMESEVVPSTDSDKKKVLVKRKAEVSFSEKKPRKLIRMPSDVEANDYVASRQPLHTSKNLKTPATLKKISKDCTKNVSTTEQKVPSKDDKACSPVLGNGSQSSELAANGMLSNIPSEEEPESSVTLIDEEAKKRISLLVKQSSSSSLKVKDLLQKKRFPAAYLYSEKHVGKTITQGKVEDSIEAIRAALQKIDNGCSIEDAKAVCGPDILNQILVWKKELRFYLAPFLHGLPLSTCGGHVRKVSKVEEISNLQAVERLHWYVQNGDMILDFGCEANDFSLLMKKKLESTGKECSFQNYDIFPPKSDSNFESRDWTTVEPTELLPASQLIIGLNLPFGVNSDLANKFIDKALTFNPKLLFLVAPKEPERLDTKPEAYDLLWEYAQKLSGQSHLPGSVDASDNQIEEWNMRPPFLYLWSRPDWTSRHSAIAMKRGHTLNDPKKDHLGAEDEPSALTFQPQDHNLEDRASESKDGGALPDAWADSGGLEPEDKRRGEHKGSRPSDRDKPGEKTRKRSRRTKLYKRNKEPEERKSNGPSPHQAGPEDQQECNPSPDPISEGASGLGNHRRPFVDSGRSHRGLWSTSSVPRGDIEAIRRRYETPSGSGSSSYERFSGPLRNSLDPTGEPQPRVNEESPMHGHHEFIDLQRGSRNNNSPQATFGQPGSYPSHRYNVPGLPGHVVSSGLPRRLGDGGMREMPGSRPPHLNEASYLQAHYMPGTMRYRLGGENLQEISEHRPARHAEMDYFHGRSMAAGTQAMLEPRRPPHAGPGYLPDRFMSKVPESRPHYPHFRRWYSGGWPDE</sequence>
<dbReference type="InterPro" id="IPR013083">
    <property type="entry name" value="Znf_RING/FYVE/PHD"/>
</dbReference>
<feature type="domain" description="Zinc finger PHD-type" evidence="7">
    <location>
        <begin position="239"/>
        <end position="294"/>
    </location>
</feature>
<evidence type="ECO:0000256" key="5">
    <source>
        <dbReference type="ARBA" id="ARBA00023242"/>
    </source>
</evidence>
<feature type="compositionally biased region" description="Basic and acidic residues" evidence="6">
    <location>
        <begin position="1077"/>
        <end position="1091"/>
    </location>
</feature>
<proteinExistence type="predicted"/>
<dbReference type="Pfam" id="PF26055">
    <property type="entry name" value="Mtase_EDM2"/>
    <property type="match status" value="1"/>
</dbReference>
<dbReference type="Pfam" id="PF22908">
    <property type="entry name" value="PHD_NSD"/>
    <property type="match status" value="1"/>
</dbReference>
<keyword evidence="4" id="KW-0862">Zinc</keyword>
<feature type="region of interest" description="Disordered" evidence="6">
    <location>
        <begin position="181"/>
        <end position="224"/>
    </location>
</feature>
<dbReference type="PANTHER" id="PTHR46235:SF3">
    <property type="entry name" value="PHD FINGER-CONTAINING PROTEIN DDB_G0268158"/>
    <property type="match status" value="1"/>
</dbReference>
<feature type="compositionally biased region" description="Acidic residues" evidence="6">
    <location>
        <begin position="215"/>
        <end position="224"/>
    </location>
</feature>
<feature type="compositionally biased region" description="Basic and acidic residues" evidence="6">
    <location>
        <begin position="936"/>
        <end position="958"/>
    </location>
</feature>
<dbReference type="InterPro" id="IPR055198">
    <property type="entry name" value="NSD_PHD"/>
</dbReference>
<organism evidence="8 9">
    <name type="scientific">Spirodela intermedia</name>
    <name type="common">Intermediate duckweed</name>
    <dbReference type="NCBI Taxonomy" id="51605"/>
    <lineage>
        <taxon>Eukaryota</taxon>
        <taxon>Viridiplantae</taxon>
        <taxon>Streptophyta</taxon>
        <taxon>Embryophyta</taxon>
        <taxon>Tracheophyta</taxon>
        <taxon>Spermatophyta</taxon>
        <taxon>Magnoliopsida</taxon>
        <taxon>Liliopsida</taxon>
        <taxon>Araceae</taxon>
        <taxon>Lemnoideae</taxon>
        <taxon>Spirodela</taxon>
    </lineage>
</organism>
<reference evidence="8" key="1">
    <citation type="submission" date="2020-02" db="EMBL/GenBank/DDBJ databases">
        <authorList>
            <person name="Scholz U."/>
            <person name="Mascher M."/>
            <person name="Fiebig A."/>
        </authorList>
    </citation>
    <scope>NUCLEOTIDE SEQUENCE</scope>
</reference>
<dbReference type="InterPro" id="IPR022702">
    <property type="entry name" value="Cytosine_MeTrfase1_RFD"/>
</dbReference>
<feature type="compositionally biased region" description="Basic and acidic residues" evidence="6">
    <location>
        <begin position="971"/>
        <end position="980"/>
    </location>
</feature>
<dbReference type="GO" id="GO:0008270">
    <property type="term" value="F:zinc ion binding"/>
    <property type="evidence" value="ECO:0007669"/>
    <property type="project" value="UniProtKB-KW"/>
</dbReference>
<name>A0A7I8KJJ8_SPIIN</name>
<evidence type="ECO:0000313" key="8">
    <source>
        <dbReference type="EMBL" id="CAA7397943.1"/>
    </source>
</evidence>
<keyword evidence="9" id="KW-1185">Reference proteome</keyword>
<dbReference type="GO" id="GO:0005634">
    <property type="term" value="C:nucleus"/>
    <property type="evidence" value="ECO:0007669"/>
    <property type="project" value="UniProtKB-SubCell"/>
</dbReference>
<feature type="compositionally biased region" description="Polar residues" evidence="6">
    <location>
        <begin position="1095"/>
        <end position="1108"/>
    </location>
</feature>
<feature type="region of interest" description="Disordered" evidence="6">
    <location>
        <begin position="523"/>
        <end position="552"/>
    </location>
</feature>
<feature type="compositionally biased region" description="Basic residues" evidence="6">
    <location>
        <begin position="959"/>
        <end position="970"/>
    </location>
</feature>
<dbReference type="Gene3D" id="3.30.40.10">
    <property type="entry name" value="Zinc/RING finger domain, C3HC4 (zinc finger)"/>
    <property type="match status" value="2"/>
</dbReference>
<protein>
    <recommendedName>
        <fullName evidence="7">Zinc finger PHD-type domain-containing protein</fullName>
    </recommendedName>
</protein>
<gene>
    <name evidence="8" type="ORF">SI8410_06008608</name>
</gene>
<evidence type="ECO:0000256" key="6">
    <source>
        <dbReference type="SAM" id="MobiDB-lite"/>
    </source>
</evidence>
<keyword evidence="2" id="KW-0479">Metal-binding</keyword>
<dbReference type="OrthoDB" id="21264at2759"/>
<comment type="subcellular location">
    <subcellularLocation>
        <location evidence="1">Nucleus</location>
    </subcellularLocation>
</comment>
<dbReference type="InterPro" id="IPR001965">
    <property type="entry name" value="Znf_PHD"/>
</dbReference>
<evidence type="ECO:0000256" key="3">
    <source>
        <dbReference type="ARBA" id="ARBA00022771"/>
    </source>
</evidence>
<dbReference type="Proteomes" id="UP000663760">
    <property type="component" value="Chromosome 6"/>
</dbReference>
<feature type="compositionally biased region" description="Basic and acidic residues" evidence="6">
    <location>
        <begin position="909"/>
        <end position="920"/>
    </location>
</feature>
<dbReference type="PANTHER" id="PTHR46235">
    <property type="entry name" value="PHD FINGER-CONTAINING PROTEIN DDB_G0268158"/>
    <property type="match status" value="1"/>
</dbReference>
<dbReference type="AlphaFoldDB" id="A0A7I8KJJ8"/>
<feature type="domain" description="Zinc finger PHD-type" evidence="7">
    <location>
        <begin position="299"/>
        <end position="365"/>
    </location>
</feature>
<dbReference type="InterPro" id="IPR058939">
    <property type="entry name" value="Mtase_EDM2"/>
</dbReference>
<evidence type="ECO:0000256" key="1">
    <source>
        <dbReference type="ARBA" id="ARBA00004123"/>
    </source>
</evidence>
<feature type="region of interest" description="Disordered" evidence="6">
    <location>
        <begin position="901"/>
        <end position="1151"/>
    </location>
</feature>
<dbReference type="CDD" id="cd15565">
    <property type="entry name" value="PHD2_NSD"/>
    <property type="match status" value="1"/>
</dbReference>
<feature type="compositionally biased region" description="Polar residues" evidence="6">
    <location>
        <begin position="181"/>
        <end position="191"/>
    </location>
</feature>
<evidence type="ECO:0000256" key="2">
    <source>
        <dbReference type="ARBA" id="ARBA00022723"/>
    </source>
</evidence>
<feature type="compositionally biased region" description="Basic and acidic residues" evidence="6">
    <location>
        <begin position="1036"/>
        <end position="1046"/>
    </location>
</feature>
<evidence type="ECO:0000259" key="7">
    <source>
        <dbReference type="SMART" id="SM00249"/>
    </source>
</evidence>
<evidence type="ECO:0000313" key="9">
    <source>
        <dbReference type="Proteomes" id="UP000663760"/>
    </source>
</evidence>
<feature type="domain" description="Zinc finger PHD-type" evidence="7">
    <location>
        <begin position="366"/>
        <end position="432"/>
    </location>
</feature>
<keyword evidence="3" id="KW-0863">Zinc-finger</keyword>
<keyword evidence="5" id="KW-0539">Nucleus</keyword>
<dbReference type="Pfam" id="PF12047">
    <property type="entry name" value="DNMT1-RFD"/>
    <property type="match status" value="1"/>
</dbReference>